<dbReference type="AlphaFoldDB" id="A0A8E2EI32"/>
<organism evidence="1 2">
    <name type="scientific">Lepidopterella palustris CBS 459.81</name>
    <dbReference type="NCBI Taxonomy" id="1314670"/>
    <lineage>
        <taxon>Eukaryota</taxon>
        <taxon>Fungi</taxon>
        <taxon>Dikarya</taxon>
        <taxon>Ascomycota</taxon>
        <taxon>Pezizomycotina</taxon>
        <taxon>Dothideomycetes</taxon>
        <taxon>Pleosporomycetidae</taxon>
        <taxon>Mytilinidiales</taxon>
        <taxon>Argynnaceae</taxon>
        <taxon>Lepidopterella</taxon>
    </lineage>
</organism>
<dbReference type="EMBL" id="KV744838">
    <property type="protein sequence ID" value="OCK84412.1"/>
    <property type="molecule type" value="Genomic_DNA"/>
</dbReference>
<gene>
    <name evidence="1" type="ORF">K432DRAFT_378632</name>
</gene>
<evidence type="ECO:0000313" key="1">
    <source>
        <dbReference type="EMBL" id="OCK84412.1"/>
    </source>
</evidence>
<sequence length="109" mass="12511">MRNALFSVLQYLYLSDPRYALAHYRKPDSRNLKIITYTLNAAVLDAWLFTTSRAKFDLGNSRGSTDAPWVYDDFFSNSADTPDKEMKAGMVAKGQLECFWVCGSGWWCY</sequence>
<accession>A0A8E2EI32</accession>
<reference evidence="1 2" key="1">
    <citation type="journal article" date="2016" name="Nat. Commun.">
        <title>Ectomycorrhizal ecology is imprinted in the genome of the dominant symbiotic fungus Cenococcum geophilum.</title>
        <authorList>
            <consortium name="DOE Joint Genome Institute"/>
            <person name="Peter M."/>
            <person name="Kohler A."/>
            <person name="Ohm R.A."/>
            <person name="Kuo A."/>
            <person name="Krutzmann J."/>
            <person name="Morin E."/>
            <person name="Arend M."/>
            <person name="Barry K.W."/>
            <person name="Binder M."/>
            <person name="Choi C."/>
            <person name="Clum A."/>
            <person name="Copeland A."/>
            <person name="Grisel N."/>
            <person name="Haridas S."/>
            <person name="Kipfer T."/>
            <person name="LaButti K."/>
            <person name="Lindquist E."/>
            <person name="Lipzen A."/>
            <person name="Maire R."/>
            <person name="Meier B."/>
            <person name="Mihaltcheva S."/>
            <person name="Molinier V."/>
            <person name="Murat C."/>
            <person name="Poggeler S."/>
            <person name="Quandt C.A."/>
            <person name="Sperisen C."/>
            <person name="Tritt A."/>
            <person name="Tisserant E."/>
            <person name="Crous P.W."/>
            <person name="Henrissat B."/>
            <person name="Nehls U."/>
            <person name="Egli S."/>
            <person name="Spatafora J.W."/>
            <person name="Grigoriev I.V."/>
            <person name="Martin F.M."/>
        </authorList>
    </citation>
    <scope>NUCLEOTIDE SEQUENCE [LARGE SCALE GENOMIC DNA]</scope>
    <source>
        <strain evidence="1 2">CBS 459.81</strain>
    </source>
</reference>
<proteinExistence type="predicted"/>
<name>A0A8E2EI32_9PEZI</name>
<evidence type="ECO:0000313" key="2">
    <source>
        <dbReference type="Proteomes" id="UP000250266"/>
    </source>
</evidence>
<keyword evidence="2" id="KW-1185">Reference proteome</keyword>
<dbReference type="Proteomes" id="UP000250266">
    <property type="component" value="Unassembled WGS sequence"/>
</dbReference>
<protein>
    <submittedName>
        <fullName evidence="1">Uncharacterized protein</fullName>
    </submittedName>
</protein>